<proteinExistence type="predicted"/>
<keyword evidence="3" id="KW-1185">Reference proteome</keyword>
<dbReference type="InterPro" id="IPR016181">
    <property type="entry name" value="Acyl_CoA_acyltransferase"/>
</dbReference>
<evidence type="ECO:0000313" key="2">
    <source>
        <dbReference type="EMBL" id="NEN74973.1"/>
    </source>
</evidence>
<evidence type="ECO:0000313" key="3">
    <source>
        <dbReference type="Proteomes" id="UP000477651"/>
    </source>
</evidence>
<dbReference type="InterPro" id="IPR031165">
    <property type="entry name" value="GNAT_YJDJ"/>
</dbReference>
<accession>A0A6L9Y3V1</accession>
<dbReference type="PANTHER" id="PTHR31435:SF9">
    <property type="entry name" value="PROTEIN NATD1"/>
    <property type="match status" value="1"/>
</dbReference>
<dbReference type="CDD" id="cd04301">
    <property type="entry name" value="NAT_SF"/>
    <property type="match status" value="1"/>
</dbReference>
<dbReference type="PROSITE" id="PS51729">
    <property type="entry name" value="GNAT_YJDJ"/>
    <property type="match status" value="1"/>
</dbReference>
<dbReference type="AlphaFoldDB" id="A0A6L9Y3V1"/>
<comment type="caution">
    <text evidence="2">The sequence shown here is derived from an EMBL/GenBank/DDBJ whole genome shotgun (WGS) entry which is preliminary data.</text>
</comment>
<dbReference type="EMBL" id="JAAGYR010000002">
    <property type="protein sequence ID" value="NEN74973.1"/>
    <property type="molecule type" value="Genomic_DNA"/>
</dbReference>
<gene>
    <name evidence="2" type="ORF">F9B74_01335</name>
</gene>
<name>A0A6L9Y3V1_9BURK</name>
<dbReference type="Proteomes" id="UP000477651">
    <property type="component" value="Unassembled WGS sequence"/>
</dbReference>
<evidence type="ECO:0000259" key="1">
    <source>
        <dbReference type="PROSITE" id="PS51729"/>
    </source>
</evidence>
<dbReference type="RefSeq" id="WP_163763749.1">
    <property type="nucleotide sequence ID" value="NZ_JAAGYR010000002.1"/>
</dbReference>
<reference evidence="2 3" key="1">
    <citation type="submission" date="2020-02" db="EMBL/GenBank/DDBJ databases">
        <title>Pelistega sp. NLN82 were isolated from wild rodents of the Hainan Island.</title>
        <authorList>
            <person name="Niu N."/>
            <person name="Zhou J."/>
        </authorList>
    </citation>
    <scope>NUCLEOTIDE SEQUENCE [LARGE SCALE GENOMIC DNA]</scope>
    <source>
        <strain evidence="2 3">NLN82</strain>
    </source>
</reference>
<keyword evidence="2" id="KW-0808">Transferase</keyword>
<dbReference type="Gene3D" id="3.40.630.30">
    <property type="match status" value="1"/>
</dbReference>
<dbReference type="SUPFAM" id="SSF55729">
    <property type="entry name" value="Acyl-CoA N-acyltransferases (Nat)"/>
    <property type="match status" value="1"/>
</dbReference>
<sequence>MTIHHDTQKHLFFTEVDGHTAYIHYEPQGDNTLNILHTVVPEAIGGRGIAGKITEFMLKTAKENNYKIIPSCSYTESYLKRHPEYQDLVAK</sequence>
<feature type="domain" description="N-acetyltransferase" evidence="1">
    <location>
        <begin position="4"/>
        <end position="90"/>
    </location>
</feature>
<dbReference type="PANTHER" id="PTHR31435">
    <property type="entry name" value="PROTEIN NATD1"/>
    <property type="match status" value="1"/>
</dbReference>
<dbReference type="InterPro" id="IPR045057">
    <property type="entry name" value="Gcn5-rel_NAT"/>
</dbReference>
<protein>
    <submittedName>
        <fullName evidence="2">N-acetyltransferase</fullName>
    </submittedName>
</protein>
<organism evidence="2 3">
    <name type="scientific">Pelistega ratti</name>
    <dbReference type="NCBI Taxonomy" id="2652177"/>
    <lineage>
        <taxon>Bacteria</taxon>
        <taxon>Pseudomonadati</taxon>
        <taxon>Pseudomonadota</taxon>
        <taxon>Betaproteobacteria</taxon>
        <taxon>Burkholderiales</taxon>
        <taxon>Alcaligenaceae</taxon>
        <taxon>Pelistega</taxon>
    </lineage>
</organism>
<dbReference type="GO" id="GO:0016740">
    <property type="term" value="F:transferase activity"/>
    <property type="evidence" value="ECO:0007669"/>
    <property type="project" value="UniProtKB-KW"/>
</dbReference>
<dbReference type="Pfam" id="PF14542">
    <property type="entry name" value="Acetyltransf_CG"/>
    <property type="match status" value="1"/>
</dbReference>